<dbReference type="Proteomes" id="UP000664169">
    <property type="component" value="Unassembled WGS sequence"/>
</dbReference>
<dbReference type="AlphaFoldDB" id="A0A8H3F888"/>
<dbReference type="PROSITE" id="PS00297">
    <property type="entry name" value="HSP70_1"/>
    <property type="match status" value="1"/>
</dbReference>
<accession>A0A8H3F888</accession>
<evidence type="ECO:0000313" key="3">
    <source>
        <dbReference type="EMBL" id="CAF9919966.1"/>
    </source>
</evidence>
<dbReference type="PRINTS" id="PR00301">
    <property type="entry name" value="HEATSHOCK70"/>
</dbReference>
<sequence length="554" mass="62179">MSSPSRFVIGIDLGTTYSAAAFALLSDPKNVEVVKKWPTSGQLVGAKVPTEIAYAEDKSITWGYDINPRSRKIKWFKLGLETTEDVLTMPQGMDVIGVARDYLRELYTHIMINISRQYTSAILKDAQYNFVLTVPAIWSDMAKKRTELAAHSAGLGNSANSTLDLLSEPESAAVYTLRTVENFISRLQPNDKMVVCDAGGGTVDLIAYEIKQLSPVLRLEECTTGTGDFCGGSFIDREFEKLFQQRVGFLYESISIVHRQQILKSFEMSKMAFRDDPGQAKFYIHVPTTANMPEAGIHDHQFELTRGEMRRLFDPIIDKVVNLIQEQVSMASAGTNRIRAILLVGGFGESDYLYLRIRAWASAFGIEVLQPNDASTAVVQGAVLKGLEARGGKTIQVIRRARRSYGLATKAVFVEGQHLEVDAEYDPNTGMKIANNQIRWFISANQPVDDEAEFRFQFRRTFSRPTVWEDSLVSSTSPNPQTRMGSDIQKHCVIRSDLRHLPKSEFIKERKGLRSYYVADYELIASLRNNNLNLALQYRGKRYGVADVLFETAA</sequence>
<dbReference type="InterPro" id="IPR013126">
    <property type="entry name" value="Hsp_70_fam"/>
</dbReference>
<evidence type="ECO:0000256" key="2">
    <source>
        <dbReference type="ARBA" id="ARBA00022840"/>
    </source>
</evidence>
<comment type="caution">
    <text evidence="3">The sequence shown here is derived from an EMBL/GenBank/DDBJ whole genome shotgun (WGS) entry which is preliminary data.</text>
</comment>
<dbReference type="InterPro" id="IPR018181">
    <property type="entry name" value="Heat_shock_70_CS"/>
</dbReference>
<proteinExistence type="predicted"/>
<name>A0A8H3F888_9LECA</name>
<organism evidence="3 4">
    <name type="scientific">Gomphillus americanus</name>
    <dbReference type="NCBI Taxonomy" id="1940652"/>
    <lineage>
        <taxon>Eukaryota</taxon>
        <taxon>Fungi</taxon>
        <taxon>Dikarya</taxon>
        <taxon>Ascomycota</taxon>
        <taxon>Pezizomycotina</taxon>
        <taxon>Lecanoromycetes</taxon>
        <taxon>OSLEUM clade</taxon>
        <taxon>Ostropomycetidae</taxon>
        <taxon>Ostropales</taxon>
        <taxon>Graphidaceae</taxon>
        <taxon>Gomphilloideae</taxon>
        <taxon>Gomphillus</taxon>
    </lineage>
</organism>
<dbReference type="PANTHER" id="PTHR14187:SF82">
    <property type="entry name" value="FAMILY CHAPERONE, PUTATIVE (AFU_ORTHOLOGUE AFUA_7G08575)-RELATED"/>
    <property type="match status" value="1"/>
</dbReference>
<dbReference type="InterPro" id="IPR043129">
    <property type="entry name" value="ATPase_NBD"/>
</dbReference>
<keyword evidence="4" id="KW-1185">Reference proteome</keyword>
<keyword evidence="2" id="KW-0067">ATP-binding</keyword>
<evidence type="ECO:0000313" key="4">
    <source>
        <dbReference type="Proteomes" id="UP000664169"/>
    </source>
</evidence>
<dbReference type="Gene3D" id="3.30.420.40">
    <property type="match status" value="2"/>
</dbReference>
<dbReference type="Gene3D" id="3.90.640.10">
    <property type="entry name" value="Actin, Chain A, domain 4"/>
    <property type="match status" value="1"/>
</dbReference>
<keyword evidence="1" id="KW-0547">Nucleotide-binding</keyword>
<dbReference type="OrthoDB" id="2963168at2759"/>
<evidence type="ECO:0000256" key="1">
    <source>
        <dbReference type="ARBA" id="ARBA00022741"/>
    </source>
</evidence>
<dbReference type="CDD" id="cd10170">
    <property type="entry name" value="ASKHA_NBD_HSP70"/>
    <property type="match status" value="1"/>
</dbReference>
<dbReference type="PANTHER" id="PTHR14187">
    <property type="entry name" value="ALPHA KINASE/ELONGATION FACTOR 2 KINASE"/>
    <property type="match status" value="1"/>
</dbReference>
<reference evidence="3" key="1">
    <citation type="submission" date="2021-03" db="EMBL/GenBank/DDBJ databases">
        <authorList>
            <person name="Tagirdzhanova G."/>
        </authorList>
    </citation>
    <scope>NUCLEOTIDE SEQUENCE</scope>
</reference>
<dbReference type="GO" id="GO:0140662">
    <property type="term" value="F:ATP-dependent protein folding chaperone"/>
    <property type="evidence" value="ECO:0007669"/>
    <property type="project" value="InterPro"/>
</dbReference>
<dbReference type="SUPFAM" id="SSF53067">
    <property type="entry name" value="Actin-like ATPase domain"/>
    <property type="match status" value="2"/>
</dbReference>
<gene>
    <name evidence="3" type="ORF">GOMPHAMPRED_001942</name>
</gene>
<protein>
    <recommendedName>
        <fullName evidence="5">Actin-like ATPase domain-containing protein</fullName>
    </recommendedName>
</protein>
<dbReference type="Pfam" id="PF00012">
    <property type="entry name" value="HSP70"/>
    <property type="match status" value="1"/>
</dbReference>
<evidence type="ECO:0008006" key="5">
    <source>
        <dbReference type="Google" id="ProtNLM"/>
    </source>
</evidence>
<dbReference type="GO" id="GO:0005524">
    <property type="term" value="F:ATP binding"/>
    <property type="evidence" value="ECO:0007669"/>
    <property type="project" value="UniProtKB-KW"/>
</dbReference>
<dbReference type="EMBL" id="CAJPDQ010000015">
    <property type="protein sequence ID" value="CAF9919966.1"/>
    <property type="molecule type" value="Genomic_DNA"/>
</dbReference>